<sequence length="54" mass="6421">MESQEQDSRNMNYQRLISAGKINEDQEHKSRELLKDVQRVLKTIKSNLIHLQNI</sequence>
<dbReference type="RefSeq" id="WP_208076781.1">
    <property type="nucleotide sequence ID" value="NZ_CP071869.1"/>
</dbReference>
<gene>
    <name evidence="1" type="ORF">J3359_10215</name>
</gene>
<reference evidence="1 2" key="1">
    <citation type="submission" date="2021-03" db="EMBL/GenBank/DDBJ databases">
        <title>Complete genome of Polaribacter_sp.SM13.</title>
        <authorList>
            <person name="Jeong S.W."/>
            <person name="Bae J.W."/>
        </authorList>
    </citation>
    <scope>NUCLEOTIDE SEQUENCE [LARGE SCALE GENOMIC DNA]</scope>
    <source>
        <strain evidence="1 2">SM13</strain>
    </source>
</reference>
<dbReference type="AlphaFoldDB" id="A0A975CKW4"/>
<dbReference type="KEGG" id="pcea:J3359_10215"/>
<keyword evidence="2" id="KW-1185">Reference proteome</keyword>
<name>A0A975CKW4_9FLAO</name>
<evidence type="ECO:0000313" key="1">
    <source>
        <dbReference type="EMBL" id="QTE21214.1"/>
    </source>
</evidence>
<evidence type="ECO:0000313" key="2">
    <source>
        <dbReference type="Proteomes" id="UP000663920"/>
    </source>
</evidence>
<accession>A0A975CKW4</accession>
<dbReference type="Proteomes" id="UP000663920">
    <property type="component" value="Chromosome"/>
</dbReference>
<dbReference type="EMBL" id="CP071869">
    <property type="protein sequence ID" value="QTE21214.1"/>
    <property type="molecule type" value="Genomic_DNA"/>
</dbReference>
<organism evidence="1 2">
    <name type="scientific">Polaribacter cellanae</name>
    <dbReference type="NCBI Taxonomy" id="2818493"/>
    <lineage>
        <taxon>Bacteria</taxon>
        <taxon>Pseudomonadati</taxon>
        <taxon>Bacteroidota</taxon>
        <taxon>Flavobacteriia</taxon>
        <taxon>Flavobacteriales</taxon>
        <taxon>Flavobacteriaceae</taxon>
    </lineage>
</organism>
<protein>
    <submittedName>
        <fullName evidence="1">Uncharacterized protein</fullName>
    </submittedName>
</protein>
<proteinExistence type="predicted"/>